<dbReference type="AlphaFoldDB" id="A0A7W3LIW2"/>
<dbReference type="RefSeq" id="WP_182841495.1">
    <property type="nucleotide sequence ID" value="NZ_BAAALP010000006.1"/>
</dbReference>
<sequence>MDLASYADLAIELVNTRDSAGDALQDLTGLQTLLRDKPHMGGRIGHRDLDVMRSLRAELHAVFVAAAAGREQEAMDRLNSLLIQHPVHPQISDHDGEWHLHLNEGGSIPDRFAARAAMGLAVKISDHGLQRLGVCRADGCERVFFDATSTRTRRHCAVHWTGRPGVAAARRTSDQVTAEVQSPAGNTRGDGQ</sequence>
<evidence type="ECO:0000313" key="4">
    <source>
        <dbReference type="Proteomes" id="UP000572680"/>
    </source>
</evidence>
<gene>
    <name evidence="3" type="ORF">HNR61_000549</name>
</gene>
<dbReference type="PANTHER" id="PTHR35525:SF3">
    <property type="entry name" value="BLL6575 PROTEIN"/>
    <property type="match status" value="1"/>
</dbReference>
<evidence type="ECO:0000256" key="1">
    <source>
        <dbReference type="SAM" id="MobiDB-lite"/>
    </source>
</evidence>
<dbReference type="Pfam" id="PF11706">
    <property type="entry name" value="zf-CGNR"/>
    <property type="match status" value="1"/>
</dbReference>
<dbReference type="SUPFAM" id="SSF160904">
    <property type="entry name" value="Jann2411-like"/>
    <property type="match status" value="1"/>
</dbReference>
<dbReference type="InterPro" id="IPR023286">
    <property type="entry name" value="ABATE_dom_sf"/>
</dbReference>
<protein>
    <submittedName>
        <fullName evidence="3">Putative RNA-binding Zn ribbon-like protein</fullName>
    </submittedName>
</protein>
<name>A0A7W3LIW2_ACTNM</name>
<organism evidence="3 4">
    <name type="scientific">Actinomadura namibiensis</name>
    <dbReference type="NCBI Taxonomy" id="182080"/>
    <lineage>
        <taxon>Bacteria</taxon>
        <taxon>Bacillati</taxon>
        <taxon>Actinomycetota</taxon>
        <taxon>Actinomycetes</taxon>
        <taxon>Streptosporangiales</taxon>
        <taxon>Thermomonosporaceae</taxon>
        <taxon>Actinomadura</taxon>
    </lineage>
</organism>
<keyword evidence="4" id="KW-1185">Reference proteome</keyword>
<feature type="region of interest" description="Disordered" evidence="1">
    <location>
        <begin position="167"/>
        <end position="192"/>
    </location>
</feature>
<evidence type="ECO:0000259" key="2">
    <source>
        <dbReference type="Pfam" id="PF11706"/>
    </source>
</evidence>
<feature type="domain" description="Zinc finger CGNR" evidence="2">
    <location>
        <begin position="131"/>
        <end position="159"/>
    </location>
</feature>
<dbReference type="Gene3D" id="1.10.3300.10">
    <property type="entry name" value="Jann2411-like domain"/>
    <property type="match status" value="1"/>
</dbReference>
<dbReference type="InterPro" id="IPR010852">
    <property type="entry name" value="ABATE"/>
</dbReference>
<comment type="caution">
    <text evidence="3">The sequence shown here is derived from an EMBL/GenBank/DDBJ whole genome shotgun (WGS) entry which is preliminary data.</text>
</comment>
<dbReference type="InterPro" id="IPR021005">
    <property type="entry name" value="Znf_CGNR"/>
</dbReference>
<accession>A0A7W3LIW2</accession>
<dbReference type="Pfam" id="PF07336">
    <property type="entry name" value="ABATE"/>
    <property type="match status" value="1"/>
</dbReference>
<feature type="compositionally biased region" description="Polar residues" evidence="1">
    <location>
        <begin position="174"/>
        <end position="185"/>
    </location>
</feature>
<dbReference type="EMBL" id="JACJIA010000001">
    <property type="protein sequence ID" value="MBA8948951.1"/>
    <property type="molecule type" value="Genomic_DNA"/>
</dbReference>
<evidence type="ECO:0000313" key="3">
    <source>
        <dbReference type="EMBL" id="MBA8948951.1"/>
    </source>
</evidence>
<reference evidence="3 4" key="1">
    <citation type="submission" date="2020-08" db="EMBL/GenBank/DDBJ databases">
        <title>Genomic Encyclopedia of Type Strains, Phase IV (KMG-IV): sequencing the most valuable type-strain genomes for metagenomic binning, comparative biology and taxonomic classification.</title>
        <authorList>
            <person name="Goeker M."/>
        </authorList>
    </citation>
    <scope>NUCLEOTIDE SEQUENCE [LARGE SCALE GENOMIC DNA]</scope>
    <source>
        <strain evidence="3 4">DSM 44197</strain>
    </source>
</reference>
<proteinExistence type="predicted"/>
<dbReference type="Proteomes" id="UP000572680">
    <property type="component" value="Unassembled WGS sequence"/>
</dbReference>
<dbReference type="PANTHER" id="PTHR35525">
    <property type="entry name" value="BLL6575 PROTEIN"/>
    <property type="match status" value="1"/>
</dbReference>